<dbReference type="GO" id="GO:0005634">
    <property type="term" value="C:nucleus"/>
    <property type="evidence" value="ECO:0007669"/>
    <property type="project" value="UniProtKB-SubCell"/>
</dbReference>
<dbReference type="Proteomes" id="UP001375240">
    <property type="component" value="Unassembled WGS sequence"/>
</dbReference>
<feature type="domain" description="Lariat debranching enzyme C-terminal" evidence="14">
    <location>
        <begin position="343"/>
        <end position="491"/>
    </location>
</feature>
<feature type="region of interest" description="Disordered" evidence="13">
    <location>
        <begin position="1"/>
        <end position="24"/>
    </location>
</feature>
<dbReference type="PANTHER" id="PTHR12849">
    <property type="entry name" value="RNA LARIAT DEBRANCHING ENZYME"/>
    <property type="match status" value="1"/>
</dbReference>
<keyword evidence="11" id="KW-0464">Manganese</keyword>
<evidence type="ECO:0000256" key="1">
    <source>
        <dbReference type="ARBA" id="ARBA00001936"/>
    </source>
</evidence>
<evidence type="ECO:0000256" key="10">
    <source>
        <dbReference type="ARBA" id="ARBA00023004"/>
    </source>
</evidence>
<dbReference type="GO" id="GO:0000398">
    <property type="term" value="P:mRNA splicing, via spliceosome"/>
    <property type="evidence" value="ECO:0007669"/>
    <property type="project" value="TreeGrafter"/>
</dbReference>
<keyword evidence="7" id="KW-0479">Metal-binding</keyword>
<feature type="region of interest" description="Disordered" evidence="13">
    <location>
        <begin position="310"/>
        <end position="349"/>
    </location>
</feature>
<evidence type="ECO:0000256" key="3">
    <source>
        <dbReference type="ARBA" id="ARBA00001954"/>
    </source>
</evidence>
<dbReference type="Pfam" id="PF00149">
    <property type="entry name" value="Metallophos"/>
    <property type="match status" value="1"/>
</dbReference>
<evidence type="ECO:0000256" key="8">
    <source>
        <dbReference type="ARBA" id="ARBA00022801"/>
    </source>
</evidence>
<proteinExistence type="inferred from homology"/>
<dbReference type="EMBL" id="JAVHNQ010000010">
    <property type="protein sequence ID" value="KAK6338081.1"/>
    <property type="molecule type" value="Genomic_DNA"/>
</dbReference>
<evidence type="ECO:0000256" key="2">
    <source>
        <dbReference type="ARBA" id="ARBA00001947"/>
    </source>
</evidence>
<dbReference type="SMART" id="SM01124">
    <property type="entry name" value="DBR1"/>
    <property type="match status" value="1"/>
</dbReference>
<dbReference type="PANTHER" id="PTHR12849:SF0">
    <property type="entry name" value="LARIAT DEBRANCHING ENZYME"/>
    <property type="match status" value="1"/>
</dbReference>
<dbReference type="Gene3D" id="3.60.21.10">
    <property type="match status" value="1"/>
</dbReference>
<name>A0AAV9UBY5_9PEZI</name>
<keyword evidence="9" id="KW-0862">Zinc</keyword>
<dbReference type="GO" id="GO:0046872">
    <property type="term" value="F:metal ion binding"/>
    <property type="evidence" value="ECO:0007669"/>
    <property type="project" value="UniProtKB-KW"/>
</dbReference>
<dbReference type="FunFam" id="3.60.21.10:FF:000035">
    <property type="entry name" value="Lariat debranching enzyme"/>
    <property type="match status" value="1"/>
</dbReference>
<protein>
    <recommendedName>
        <fullName evidence="14">Lariat debranching enzyme C-terminal domain-containing protein</fullName>
    </recommendedName>
</protein>
<dbReference type="InterPro" id="IPR007708">
    <property type="entry name" value="DBR1_C"/>
</dbReference>
<evidence type="ECO:0000256" key="7">
    <source>
        <dbReference type="ARBA" id="ARBA00022723"/>
    </source>
</evidence>
<comment type="similarity">
    <text evidence="5">Belongs to the lariat debranching enzyme family.</text>
</comment>
<organism evidence="15 16">
    <name type="scientific">Orbilia brochopaga</name>
    <dbReference type="NCBI Taxonomy" id="3140254"/>
    <lineage>
        <taxon>Eukaryota</taxon>
        <taxon>Fungi</taxon>
        <taxon>Dikarya</taxon>
        <taxon>Ascomycota</taxon>
        <taxon>Pezizomycotina</taxon>
        <taxon>Orbiliomycetes</taxon>
        <taxon>Orbiliales</taxon>
        <taxon>Orbiliaceae</taxon>
        <taxon>Orbilia</taxon>
    </lineage>
</organism>
<comment type="subcellular location">
    <subcellularLocation>
        <location evidence="4">Nucleus</location>
    </subcellularLocation>
</comment>
<keyword evidence="12" id="KW-0539">Nucleus</keyword>
<dbReference type="CDD" id="cd00844">
    <property type="entry name" value="MPP_Dbr1_N"/>
    <property type="match status" value="1"/>
</dbReference>
<evidence type="ECO:0000313" key="16">
    <source>
        <dbReference type="Proteomes" id="UP001375240"/>
    </source>
</evidence>
<keyword evidence="10" id="KW-0408">Iron</keyword>
<keyword evidence="8" id="KW-0378">Hydrolase</keyword>
<comment type="cofactor">
    <cofactor evidence="1">
        <name>Mn(2+)</name>
        <dbReference type="ChEBI" id="CHEBI:29035"/>
    </cofactor>
</comment>
<feature type="compositionally biased region" description="Polar residues" evidence="13">
    <location>
        <begin position="330"/>
        <end position="339"/>
    </location>
</feature>
<reference evidence="15 16" key="1">
    <citation type="submission" date="2019-10" db="EMBL/GenBank/DDBJ databases">
        <authorList>
            <person name="Palmer J.M."/>
        </authorList>
    </citation>
    <scope>NUCLEOTIDE SEQUENCE [LARGE SCALE GENOMIC DNA]</scope>
    <source>
        <strain evidence="15 16">TWF696</strain>
    </source>
</reference>
<evidence type="ECO:0000256" key="6">
    <source>
        <dbReference type="ARBA" id="ARBA00022664"/>
    </source>
</evidence>
<dbReference type="InterPro" id="IPR004843">
    <property type="entry name" value="Calcineurin-like_PHP"/>
</dbReference>
<feature type="compositionally biased region" description="Low complexity" evidence="13">
    <location>
        <begin position="7"/>
        <end position="18"/>
    </location>
</feature>
<sequence>MDPAVDSAEPSVSTSTSTAPPPSEPDMIFARGLRVAIQGCGHGMLDQIYATIEQACHVNSYTVDLLIICGDFQATRNSRDLLSMAVPQKYRHMCDFYKYYNGSKTAPIPTVFVGGNHEASSHLYELSLGGWVAPNIYYLGNTGVVNINGIRIAGVSGIYNEGDYRRPRSDRPPYDDRSMRGAYHYRAHELFKLNMLSGDVDVFVSHDWPVGITRYGNERWLLSVKRHFQAEVAAGKLGSPPLMGMLRKLRPRYWFAAHMHVKFAALVDHAAPERTEAANDVDAWMSITEGADAAAPAKNADEIDLDMDDEEDTPAAKPVPQEKQPAPVPTTAQESSSSDAGKYPAPATTNQQTRFLALDKLLPRRDFLQILTIPSAAPLPANSPSRTTLRYDREWLAILRALEPLDVATGVGLSQYMKFAQDTPRVEKRIREERAWVDENISDEQLVIPENWEQTAKMQWDDHTKASRPPDLVHNPQTETLCKLLGIENKWTPGLQTRFVKSPSPAAGPSSGQ</sequence>
<dbReference type="AlphaFoldDB" id="A0AAV9UBY5"/>
<keyword evidence="16" id="KW-1185">Reference proteome</keyword>
<dbReference type="GO" id="GO:0008419">
    <property type="term" value="F:RNA lariat debranching enzyme activity"/>
    <property type="evidence" value="ECO:0007669"/>
    <property type="project" value="TreeGrafter"/>
</dbReference>
<dbReference type="SUPFAM" id="SSF56300">
    <property type="entry name" value="Metallo-dependent phosphatases"/>
    <property type="match status" value="1"/>
</dbReference>
<keyword evidence="6" id="KW-0507">mRNA processing</keyword>
<evidence type="ECO:0000313" key="15">
    <source>
        <dbReference type="EMBL" id="KAK6338081.1"/>
    </source>
</evidence>
<dbReference type="InterPro" id="IPR029052">
    <property type="entry name" value="Metallo-depent_PP-like"/>
</dbReference>
<evidence type="ECO:0000259" key="14">
    <source>
        <dbReference type="SMART" id="SM01124"/>
    </source>
</evidence>
<evidence type="ECO:0000256" key="12">
    <source>
        <dbReference type="ARBA" id="ARBA00023242"/>
    </source>
</evidence>
<evidence type="ECO:0000256" key="4">
    <source>
        <dbReference type="ARBA" id="ARBA00004123"/>
    </source>
</evidence>
<comment type="cofactor">
    <cofactor evidence="2">
        <name>Zn(2+)</name>
        <dbReference type="ChEBI" id="CHEBI:29105"/>
    </cofactor>
</comment>
<evidence type="ECO:0000256" key="11">
    <source>
        <dbReference type="ARBA" id="ARBA00023211"/>
    </source>
</evidence>
<comment type="cofactor">
    <cofactor evidence="3">
        <name>Fe(2+)</name>
        <dbReference type="ChEBI" id="CHEBI:29033"/>
    </cofactor>
</comment>
<evidence type="ECO:0000256" key="13">
    <source>
        <dbReference type="SAM" id="MobiDB-lite"/>
    </source>
</evidence>
<gene>
    <name evidence="15" type="ORF">TWF696_001551</name>
</gene>
<evidence type="ECO:0000256" key="9">
    <source>
        <dbReference type="ARBA" id="ARBA00022833"/>
    </source>
</evidence>
<dbReference type="InterPro" id="IPR041816">
    <property type="entry name" value="Dbr1_N"/>
</dbReference>
<dbReference type="Pfam" id="PF05011">
    <property type="entry name" value="DBR1"/>
    <property type="match status" value="1"/>
</dbReference>
<accession>A0AAV9UBY5</accession>
<evidence type="ECO:0000256" key="5">
    <source>
        <dbReference type="ARBA" id="ARBA00006045"/>
    </source>
</evidence>
<comment type="caution">
    <text evidence="15">The sequence shown here is derived from an EMBL/GenBank/DDBJ whole genome shotgun (WGS) entry which is preliminary data.</text>
</comment>